<evidence type="ECO:0000256" key="9">
    <source>
        <dbReference type="SAM" id="Phobius"/>
    </source>
</evidence>
<evidence type="ECO:0000313" key="11">
    <source>
        <dbReference type="Proteomes" id="UP000829196"/>
    </source>
</evidence>
<keyword evidence="5 8" id="KW-1133">Transmembrane helix</keyword>
<comment type="caution">
    <text evidence="10">The sequence shown here is derived from an EMBL/GenBank/DDBJ whole genome shotgun (WGS) entry which is preliminary data.</text>
</comment>
<dbReference type="Proteomes" id="UP000829196">
    <property type="component" value="Unassembled WGS sequence"/>
</dbReference>
<dbReference type="GO" id="GO:0006952">
    <property type="term" value="P:defense response"/>
    <property type="evidence" value="ECO:0007669"/>
    <property type="project" value="UniProtKB-KW"/>
</dbReference>
<feature type="transmembrane region" description="Helical" evidence="9">
    <location>
        <begin position="369"/>
        <end position="394"/>
    </location>
</feature>
<feature type="transmembrane region" description="Helical" evidence="9">
    <location>
        <begin position="330"/>
        <end position="357"/>
    </location>
</feature>
<keyword evidence="8" id="KW-0112">Calmodulin-binding</keyword>
<dbReference type="GO" id="GO:0016020">
    <property type="term" value="C:membrane"/>
    <property type="evidence" value="ECO:0007669"/>
    <property type="project" value="UniProtKB-SubCell"/>
</dbReference>
<keyword evidence="6 8" id="KW-0472">Membrane</keyword>
<organism evidence="10 11">
    <name type="scientific">Dendrobium nobile</name>
    <name type="common">Orchid</name>
    <dbReference type="NCBI Taxonomy" id="94219"/>
    <lineage>
        <taxon>Eukaryota</taxon>
        <taxon>Viridiplantae</taxon>
        <taxon>Streptophyta</taxon>
        <taxon>Embryophyta</taxon>
        <taxon>Tracheophyta</taxon>
        <taxon>Spermatophyta</taxon>
        <taxon>Magnoliopsida</taxon>
        <taxon>Liliopsida</taxon>
        <taxon>Asparagales</taxon>
        <taxon>Orchidaceae</taxon>
        <taxon>Epidendroideae</taxon>
        <taxon>Malaxideae</taxon>
        <taxon>Dendrobiinae</taxon>
        <taxon>Dendrobium</taxon>
    </lineage>
</organism>
<evidence type="ECO:0000256" key="4">
    <source>
        <dbReference type="ARBA" id="ARBA00022821"/>
    </source>
</evidence>
<evidence type="ECO:0000256" key="1">
    <source>
        <dbReference type="ARBA" id="ARBA00004141"/>
    </source>
</evidence>
<evidence type="ECO:0000256" key="7">
    <source>
        <dbReference type="ARBA" id="ARBA00023265"/>
    </source>
</evidence>
<evidence type="ECO:0000256" key="5">
    <source>
        <dbReference type="ARBA" id="ARBA00022989"/>
    </source>
</evidence>
<comment type="similarity">
    <text evidence="2 8">Belongs to the MLO family.</text>
</comment>
<dbReference type="PANTHER" id="PTHR31942">
    <property type="entry name" value="MLO-LIKE PROTEIN 1"/>
    <property type="match status" value="1"/>
</dbReference>
<name>A0A8T3BNK9_DENNO</name>
<dbReference type="InterPro" id="IPR004326">
    <property type="entry name" value="Mlo"/>
</dbReference>
<evidence type="ECO:0000313" key="10">
    <source>
        <dbReference type="EMBL" id="KAI0515722.1"/>
    </source>
</evidence>
<evidence type="ECO:0000256" key="8">
    <source>
        <dbReference type="RuleBase" id="RU280816"/>
    </source>
</evidence>
<dbReference type="OrthoDB" id="1388414at2759"/>
<reference evidence="10" key="1">
    <citation type="journal article" date="2022" name="Front. Genet.">
        <title>Chromosome-Scale Assembly of the Dendrobium nobile Genome Provides Insights Into the Molecular Mechanism of the Biosynthesis of the Medicinal Active Ingredient of Dendrobium.</title>
        <authorList>
            <person name="Xu Q."/>
            <person name="Niu S.-C."/>
            <person name="Li K.-L."/>
            <person name="Zheng P.-J."/>
            <person name="Zhang X.-J."/>
            <person name="Jia Y."/>
            <person name="Liu Y."/>
            <person name="Niu Y.-X."/>
            <person name="Yu L.-H."/>
            <person name="Chen D.-F."/>
            <person name="Zhang G.-Q."/>
        </authorList>
    </citation>
    <scope>NUCLEOTIDE SEQUENCE</scope>
    <source>
        <tissue evidence="10">Leaf</tissue>
    </source>
</reference>
<keyword evidence="4 8" id="KW-0611">Plant defense</keyword>
<feature type="transmembrane region" description="Helical" evidence="9">
    <location>
        <begin position="19"/>
        <end position="39"/>
    </location>
</feature>
<comment type="function">
    <text evidence="8">May be involved in modulation of pathogen defense and leaf cell death.</text>
</comment>
<protein>
    <recommendedName>
        <fullName evidence="8">MLO-like protein</fullName>
    </recommendedName>
</protein>
<evidence type="ECO:0000256" key="6">
    <source>
        <dbReference type="ARBA" id="ARBA00023136"/>
    </source>
</evidence>
<dbReference type="AlphaFoldDB" id="A0A8T3BNK9"/>
<comment type="domain">
    <text evidence="8">The C-terminus contains a calmodulin-binding domain, which binds calmodulin in a calcium-dependent fashion.</text>
</comment>
<proteinExistence type="inferred from homology"/>
<dbReference type="Pfam" id="PF03094">
    <property type="entry name" value="Mlo"/>
    <property type="match status" value="2"/>
</dbReference>
<comment type="subcellular location">
    <subcellularLocation>
        <location evidence="1 8">Membrane</location>
        <topology evidence="1 8">Multi-pass membrane protein</topology>
    </subcellularLocation>
</comment>
<accession>A0A8T3BNK9</accession>
<dbReference type="PANTHER" id="PTHR31942:SF122">
    <property type="entry name" value="MLO-LIKE PROTEIN"/>
    <property type="match status" value="1"/>
</dbReference>
<dbReference type="GO" id="GO:0005516">
    <property type="term" value="F:calmodulin binding"/>
    <property type="evidence" value="ECO:0007669"/>
    <property type="project" value="UniProtKB-KW"/>
</dbReference>
<sequence length="475" mass="54010">MAEGGGGEEELKLDRTPTWIVAVVCTVIICISLFFERFLHRLGKRFMRKNQKPLYQALQKMKEELMLMGFISLLLVVFQAAIQKICIPESYTHHMRPCKSKDLAGEGGEVGAVRGTAHYRTDFFAGVVGGGRRLLAGGGSGAEHCAKKIRQWKHWEVSIHKETVENASAPAITHVHQTEFVKGRFLGIGKDSVILSWLHSFFKQIFGSVTKSDYSTMRLGFIMAHCKGNRKFDFHKYMVRALEADFKKVVGISWYLWIFVVIFLLLNVGGWHVYFWLSFIPLILLFTVGTKLEHIITQLAHDVAEKNTAIEGDLVVKPSDDHFWFHRPRIVLFLIHLILFQNAFEIAYFFFILAIYGYHSCIMDSSGYIITRVSISVVVQIICSYSTLPLYAIVTQMGSSFKPAIFEEHVQEGLVEWAQKAKMKGRRATSSASTRPKQEGIQLQKVFTQTDPLMQESRVEIVEVDSGSNMQDRVK</sequence>
<gene>
    <name evidence="8" type="primary">MLO</name>
    <name evidence="10" type="ORF">KFK09_008389</name>
</gene>
<keyword evidence="11" id="KW-1185">Reference proteome</keyword>
<feature type="transmembrane region" description="Helical" evidence="9">
    <location>
        <begin position="65"/>
        <end position="82"/>
    </location>
</feature>
<keyword evidence="7 8" id="KW-0568">Pathogenesis-related protein</keyword>
<keyword evidence="3 8" id="KW-0812">Transmembrane</keyword>
<evidence type="ECO:0000256" key="3">
    <source>
        <dbReference type="ARBA" id="ARBA00022692"/>
    </source>
</evidence>
<feature type="transmembrane region" description="Helical" evidence="9">
    <location>
        <begin position="254"/>
        <end position="277"/>
    </location>
</feature>
<dbReference type="EMBL" id="JAGYWB010000007">
    <property type="protein sequence ID" value="KAI0515722.1"/>
    <property type="molecule type" value="Genomic_DNA"/>
</dbReference>
<evidence type="ECO:0000256" key="2">
    <source>
        <dbReference type="ARBA" id="ARBA00006574"/>
    </source>
</evidence>